<dbReference type="InterPro" id="IPR020841">
    <property type="entry name" value="PKS_Beta-ketoAc_synthase_dom"/>
</dbReference>
<comment type="caution">
    <text evidence="5">The sequence shown here is derived from an EMBL/GenBank/DDBJ whole genome shotgun (WGS) entry which is preliminary data.</text>
</comment>
<dbReference type="Proteomes" id="UP000722750">
    <property type="component" value="Unassembled WGS sequence"/>
</dbReference>
<dbReference type="Pfam" id="PF02801">
    <property type="entry name" value="Ketoacyl-synt_C"/>
    <property type="match status" value="1"/>
</dbReference>
<dbReference type="GO" id="GO:0004315">
    <property type="term" value="F:3-oxoacyl-[acyl-carrier-protein] synthase activity"/>
    <property type="evidence" value="ECO:0007669"/>
    <property type="project" value="TreeGrafter"/>
</dbReference>
<evidence type="ECO:0000256" key="2">
    <source>
        <dbReference type="ARBA" id="ARBA00022679"/>
    </source>
</evidence>
<dbReference type="GO" id="GO:0005829">
    <property type="term" value="C:cytosol"/>
    <property type="evidence" value="ECO:0007669"/>
    <property type="project" value="TreeGrafter"/>
</dbReference>
<evidence type="ECO:0000259" key="4">
    <source>
        <dbReference type="PROSITE" id="PS52004"/>
    </source>
</evidence>
<dbReference type="Gene3D" id="3.40.47.10">
    <property type="match status" value="2"/>
</dbReference>
<dbReference type="SUPFAM" id="SSF53901">
    <property type="entry name" value="Thiolase-like"/>
    <property type="match status" value="2"/>
</dbReference>
<dbReference type="PROSITE" id="PS52004">
    <property type="entry name" value="KS3_2"/>
    <property type="match status" value="1"/>
</dbReference>
<dbReference type="PANTHER" id="PTHR11712:SF336">
    <property type="entry name" value="3-OXOACYL-[ACYL-CARRIER-PROTEIN] SYNTHASE, MITOCHONDRIAL"/>
    <property type="match status" value="1"/>
</dbReference>
<dbReference type="InterPro" id="IPR014031">
    <property type="entry name" value="Ketoacyl_synth_C"/>
</dbReference>
<reference evidence="5" key="1">
    <citation type="journal article" date="2021" name="ISME J.">
        <title>Fine-scale metabolic discontinuity in a stratified prokaryote microbiome of a Red Sea deep halocline.</title>
        <authorList>
            <person name="Michoud G."/>
            <person name="Ngugi D.K."/>
            <person name="Barozzi A."/>
            <person name="Merlino G."/>
            <person name="Calleja M.L."/>
            <person name="Delgado-Huertas A."/>
            <person name="Moran X.A.G."/>
            <person name="Daffonchio D."/>
        </authorList>
    </citation>
    <scope>NUCLEOTIDE SEQUENCE</scope>
    <source>
        <strain evidence="5">SuakinDeep_MAG55_1</strain>
    </source>
</reference>
<feature type="domain" description="Ketosynthase family 3 (KS3)" evidence="4">
    <location>
        <begin position="2"/>
        <end position="408"/>
    </location>
</feature>
<keyword evidence="2 3" id="KW-0808">Transferase</keyword>
<comment type="similarity">
    <text evidence="1 3">Belongs to the thiolase-like superfamily. Beta-ketoacyl-ACP synthases family.</text>
</comment>
<dbReference type="SMART" id="SM00825">
    <property type="entry name" value="PKS_KS"/>
    <property type="match status" value="1"/>
</dbReference>
<dbReference type="EMBL" id="JAANXD010000001">
    <property type="protein sequence ID" value="MBS1257024.1"/>
    <property type="molecule type" value="Genomic_DNA"/>
</dbReference>
<dbReference type="CDD" id="cd00834">
    <property type="entry name" value="KAS_I_II"/>
    <property type="match status" value="1"/>
</dbReference>
<accession>A0A942A294</accession>
<dbReference type="InterPro" id="IPR016039">
    <property type="entry name" value="Thiolase-like"/>
</dbReference>
<evidence type="ECO:0000313" key="5">
    <source>
        <dbReference type="EMBL" id="MBS1257024.1"/>
    </source>
</evidence>
<protein>
    <submittedName>
        <fullName evidence="5">3-oxoacyl-[acyl-carrier-protein] synthase 2</fullName>
    </submittedName>
</protein>
<name>A0A942A294_9BACT</name>
<dbReference type="PANTHER" id="PTHR11712">
    <property type="entry name" value="POLYKETIDE SYNTHASE-RELATED"/>
    <property type="match status" value="1"/>
</dbReference>
<gene>
    <name evidence="5" type="ORF">MAG551_00059</name>
</gene>
<evidence type="ECO:0000256" key="3">
    <source>
        <dbReference type="RuleBase" id="RU003694"/>
    </source>
</evidence>
<dbReference type="InterPro" id="IPR014030">
    <property type="entry name" value="Ketoacyl_synth_N"/>
</dbReference>
<evidence type="ECO:0000313" key="6">
    <source>
        <dbReference type="Proteomes" id="UP000722750"/>
    </source>
</evidence>
<sequence length="410" mass="44160">MSKKAVVTGIGVVSPLGIGHQDFWKNLVSGNSGIAPMEYLDLSKYECKNGAEVKDLNTEEFLGRKGLRYLNKGTKFLGSSVKMALDDAKLEIDEELSDQTGIIIGSSLGNFSQTTDYFHDIARENPSGLSPMQSYDVALNSSINYASVVFKMKNFARTISSGFTSSTDAVGNAFKLIQNGKTNVIIAGGVEQISLDLYMIFYLQKMLAGASGTGNEISMPFDKRRDGFIMSEGSYVFVLEDHDYAVSRGARIYGEVSGYGSIFAGGRNSDTGKRVEKAGNAMKKCIEDAGLSPEDIDLINANGNSGKLPDLIEAKAIQELFGEKSKNIPVHTVKSALGESYGASGAVQTASALLSINDSLIPPTINCEEKDPECNLNVVNEKLEKDVNTVLINSFDLSGNNSCLIVKKHE</sequence>
<dbReference type="InterPro" id="IPR000794">
    <property type="entry name" value="Beta-ketoacyl_synthase"/>
</dbReference>
<dbReference type="AlphaFoldDB" id="A0A942A294"/>
<organism evidence="5 6">
    <name type="scientific">Candidatus Scalindua arabica</name>
    <dbReference type="NCBI Taxonomy" id="1127984"/>
    <lineage>
        <taxon>Bacteria</taxon>
        <taxon>Pseudomonadati</taxon>
        <taxon>Planctomycetota</taxon>
        <taxon>Candidatus Brocadiia</taxon>
        <taxon>Candidatus Brocadiales</taxon>
        <taxon>Candidatus Scalinduaceae</taxon>
        <taxon>Candidatus Scalindua</taxon>
    </lineage>
</organism>
<dbReference type="Pfam" id="PF00109">
    <property type="entry name" value="ketoacyl-synt"/>
    <property type="match status" value="1"/>
</dbReference>
<evidence type="ECO:0000256" key="1">
    <source>
        <dbReference type="ARBA" id="ARBA00008467"/>
    </source>
</evidence>
<proteinExistence type="inferred from homology"/>
<dbReference type="GO" id="GO:0006633">
    <property type="term" value="P:fatty acid biosynthetic process"/>
    <property type="evidence" value="ECO:0007669"/>
    <property type="project" value="TreeGrafter"/>
</dbReference>